<comment type="caution">
    <text evidence="6">The sequence shown here is derived from an EMBL/GenBank/DDBJ whole genome shotgun (WGS) entry which is preliminary data.</text>
</comment>
<reference evidence="6 7" key="1">
    <citation type="submission" date="2024-08" db="EMBL/GenBank/DDBJ databases">
        <title>Genome sequence of Streptomyces aureus CACIA-1.46HGO.</title>
        <authorList>
            <person name="Evangelista-Martinez Z."/>
        </authorList>
    </citation>
    <scope>NUCLEOTIDE SEQUENCE [LARGE SCALE GENOMIC DNA]</scope>
    <source>
        <strain evidence="6 7">CACIA-1.46HGO</strain>
    </source>
</reference>
<dbReference type="Gene3D" id="3.20.20.80">
    <property type="entry name" value="Glycosidases"/>
    <property type="match status" value="1"/>
</dbReference>
<feature type="signal peptide" evidence="5">
    <location>
        <begin position="1"/>
        <end position="31"/>
    </location>
</feature>
<dbReference type="SUPFAM" id="SSF51445">
    <property type="entry name" value="(Trans)glycosidases"/>
    <property type="match status" value="1"/>
</dbReference>
<accession>A0ABV4SXR7</accession>
<dbReference type="PROSITE" id="PS51318">
    <property type="entry name" value="TAT"/>
    <property type="match status" value="1"/>
</dbReference>
<keyword evidence="7" id="KW-1185">Reference proteome</keyword>
<dbReference type="InterPro" id="IPR002053">
    <property type="entry name" value="Glyco_hydro_25"/>
</dbReference>
<dbReference type="CDD" id="cd06412">
    <property type="entry name" value="GH25_CH-type"/>
    <property type="match status" value="1"/>
</dbReference>
<dbReference type="Pfam" id="PF01183">
    <property type="entry name" value="Glyco_hydro_25"/>
    <property type="match status" value="1"/>
</dbReference>
<evidence type="ECO:0000256" key="5">
    <source>
        <dbReference type="SAM" id="SignalP"/>
    </source>
</evidence>
<evidence type="ECO:0000256" key="3">
    <source>
        <dbReference type="ARBA" id="ARBA00023295"/>
    </source>
</evidence>
<sequence>MARGHKPSRRRAHIATATSLAALTFGGTALAETPASAADETKGHDVSSHQKNVNWQKAKSKGSRFAYVKATESTTYRNPYFDQQYDGARGAGIIRGAYHFALPNKSSGRTQASYFVRNGGAWRADGWTLPPALDIEYNPYSSKKCYGLSKAKMISWIRSFSDEVRRRTGRRPVIYTNYRWWKHCTGNSTAFAGNHALWLAHYDESAGALPSGWPYWTFWQYDNSGGLPGDQNLFNGSQAQLRRFARG</sequence>
<dbReference type="EMBL" id="JBGOSP010000038">
    <property type="protein sequence ID" value="MFA3842419.1"/>
    <property type="molecule type" value="Genomic_DNA"/>
</dbReference>
<feature type="region of interest" description="Disordered" evidence="4">
    <location>
        <begin position="34"/>
        <end position="55"/>
    </location>
</feature>
<evidence type="ECO:0000313" key="6">
    <source>
        <dbReference type="EMBL" id="MFA3842419.1"/>
    </source>
</evidence>
<evidence type="ECO:0000256" key="1">
    <source>
        <dbReference type="ARBA" id="ARBA00010646"/>
    </source>
</evidence>
<comment type="similarity">
    <text evidence="1">Belongs to the glycosyl hydrolase 25 family.</text>
</comment>
<evidence type="ECO:0000313" key="7">
    <source>
        <dbReference type="Proteomes" id="UP001571476"/>
    </source>
</evidence>
<dbReference type="InterPro" id="IPR018077">
    <property type="entry name" value="Glyco_hydro_fam25_subgr"/>
</dbReference>
<dbReference type="InterPro" id="IPR006311">
    <property type="entry name" value="TAT_signal"/>
</dbReference>
<dbReference type="RefSeq" id="WP_372566406.1">
    <property type="nucleotide sequence ID" value="NZ_JBGOSP010000038.1"/>
</dbReference>
<dbReference type="PROSITE" id="PS51904">
    <property type="entry name" value="GLYCOSYL_HYDROL_F25_2"/>
    <property type="match status" value="1"/>
</dbReference>
<proteinExistence type="inferred from homology"/>
<keyword evidence="5" id="KW-0732">Signal</keyword>
<dbReference type="Proteomes" id="UP001571476">
    <property type="component" value="Unassembled WGS sequence"/>
</dbReference>
<dbReference type="InterPro" id="IPR017853">
    <property type="entry name" value="GH"/>
</dbReference>
<gene>
    <name evidence="6" type="ORF">ACEG43_40610</name>
</gene>
<organism evidence="6 7">
    <name type="scientific">Streptomyces aureus</name>
    <dbReference type="NCBI Taxonomy" id="193461"/>
    <lineage>
        <taxon>Bacteria</taxon>
        <taxon>Bacillati</taxon>
        <taxon>Actinomycetota</taxon>
        <taxon>Actinomycetes</taxon>
        <taxon>Kitasatosporales</taxon>
        <taxon>Streptomycetaceae</taxon>
        <taxon>Streptomyces</taxon>
    </lineage>
</organism>
<protein>
    <submittedName>
        <fullName evidence="6">Lysozyme</fullName>
    </submittedName>
</protein>
<dbReference type="PANTHER" id="PTHR34135">
    <property type="entry name" value="LYSOZYME"/>
    <property type="match status" value="1"/>
</dbReference>
<dbReference type="SMART" id="SM00641">
    <property type="entry name" value="Glyco_25"/>
    <property type="match status" value="1"/>
</dbReference>
<feature type="compositionally biased region" description="Basic and acidic residues" evidence="4">
    <location>
        <begin position="39"/>
        <end position="48"/>
    </location>
</feature>
<evidence type="ECO:0000256" key="4">
    <source>
        <dbReference type="SAM" id="MobiDB-lite"/>
    </source>
</evidence>
<keyword evidence="2" id="KW-0378">Hydrolase</keyword>
<evidence type="ECO:0000256" key="2">
    <source>
        <dbReference type="ARBA" id="ARBA00022801"/>
    </source>
</evidence>
<keyword evidence="3" id="KW-0326">Glycosidase</keyword>
<feature type="chain" id="PRO_5046083345" evidence="5">
    <location>
        <begin position="32"/>
        <end position="247"/>
    </location>
</feature>
<dbReference type="PANTHER" id="PTHR34135:SF2">
    <property type="entry name" value="LYSOZYME"/>
    <property type="match status" value="1"/>
</dbReference>
<name>A0ABV4SXR7_9ACTN</name>